<dbReference type="Gene3D" id="3.30.70.1820">
    <property type="entry name" value="L1 transposable element, RRM domain"/>
    <property type="match status" value="1"/>
</dbReference>
<evidence type="ECO:0000313" key="2">
    <source>
        <dbReference type="EMBL" id="KAK1906256.1"/>
    </source>
</evidence>
<accession>A0AAD9CSK1</accession>
<keyword evidence="3" id="KW-1185">Reference proteome</keyword>
<evidence type="ECO:0000313" key="3">
    <source>
        <dbReference type="Proteomes" id="UP001228049"/>
    </source>
</evidence>
<dbReference type="EMBL" id="JASDAP010000001">
    <property type="protein sequence ID" value="KAK1906256.1"/>
    <property type="molecule type" value="Genomic_DNA"/>
</dbReference>
<feature type="compositionally biased region" description="Polar residues" evidence="1">
    <location>
        <begin position="228"/>
        <end position="243"/>
    </location>
</feature>
<dbReference type="InterPro" id="IPR004244">
    <property type="entry name" value="Transposase_22"/>
</dbReference>
<organism evidence="2 3">
    <name type="scientific">Dissostichus eleginoides</name>
    <name type="common">Patagonian toothfish</name>
    <name type="synonym">Dissostichus amissus</name>
    <dbReference type="NCBI Taxonomy" id="100907"/>
    <lineage>
        <taxon>Eukaryota</taxon>
        <taxon>Metazoa</taxon>
        <taxon>Chordata</taxon>
        <taxon>Craniata</taxon>
        <taxon>Vertebrata</taxon>
        <taxon>Euteleostomi</taxon>
        <taxon>Actinopterygii</taxon>
        <taxon>Neopterygii</taxon>
        <taxon>Teleostei</taxon>
        <taxon>Neoteleostei</taxon>
        <taxon>Acanthomorphata</taxon>
        <taxon>Eupercaria</taxon>
        <taxon>Perciformes</taxon>
        <taxon>Notothenioidei</taxon>
        <taxon>Nototheniidae</taxon>
        <taxon>Dissostichus</taxon>
    </lineage>
</organism>
<protein>
    <submittedName>
        <fullName evidence="2">LINE-1 retrotransposable element ORF1 protein</fullName>
    </submittedName>
</protein>
<sequence>MKCVSGEEDSVILAEIRKPRNEHTEAANDNKKVLARLDNVFKELVERTALLEQRMVNTEERQGDTEDRTARLERSVTFLLHQEAKLAAKCDVLESRSRRNNVRIHGIPEGSEKTDTIGFISGFIRSSLQIPAEVDIRIERAHRSLLAKPKENTAPPRAIIVRFLDYRVKEQVIQQAWKQKTTYEERTIYFNQDYTNEVQKKRKQVRDVIKKLKDKNVKAVPMRLRTQSSWTMVTRQKGSQPHTTGPDPQAVTE</sequence>
<evidence type="ECO:0000256" key="1">
    <source>
        <dbReference type="SAM" id="MobiDB-lite"/>
    </source>
</evidence>
<feature type="region of interest" description="Disordered" evidence="1">
    <location>
        <begin position="228"/>
        <end position="253"/>
    </location>
</feature>
<dbReference type="Proteomes" id="UP001228049">
    <property type="component" value="Unassembled WGS sequence"/>
</dbReference>
<gene>
    <name evidence="2" type="ORF">KUDE01_008657</name>
</gene>
<comment type="caution">
    <text evidence="2">The sequence shown here is derived from an EMBL/GenBank/DDBJ whole genome shotgun (WGS) entry which is preliminary data.</text>
</comment>
<reference evidence="2" key="1">
    <citation type="submission" date="2023-04" db="EMBL/GenBank/DDBJ databases">
        <title>Chromosome-level genome of Chaenocephalus aceratus.</title>
        <authorList>
            <person name="Park H."/>
        </authorList>
    </citation>
    <scope>NUCLEOTIDE SEQUENCE</scope>
    <source>
        <strain evidence="2">DE</strain>
        <tissue evidence="2">Muscle</tissue>
    </source>
</reference>
<name>A0AAD9CSK1_DISEL</name>
<proteinExistence type="predicted"/>
<dbReference type="AlphaFoldDB" id="A0AAD9CSK1"/>
<dbReference type="PANTHER" id="PTHR11505">
    <property type="entry name" value="L1 TRANSPOSABLE ELEMENT-RELATED"/>
    <property type="match status" value="1"/>
</dbReference>